<feature type="transmembrane region" description="Helical" evidence="1">
    <location>
        <begin position="63"/>
        <end position="85"/>
    </location>
</feature>
<evidence type="ECO:0000313" key="2">
    <source>
        <dbReference type="EMBL" id="GAD59951.1"/>
    </source>
</evidence>
<dbReference type="EMBL" id="BATC01000045">
    <property type="protein sequence ID" value="GAD59951.1"/>
    <property type="molecule type" value="Genomic_DNA"/>
</dbReference>
<organism evidence="2 3">
    <name type="scientific">Brevundimonas abyssalis TAR-001</name>
    <dbReference type="NCBI Taxonomy" id="1391729"/>
    <lineage>
        <taxon>Bacteria</taxon>
        <taxon>Pseudomonadati</taxon>
        <taxon>Pseudomonadota</taxon>
        <taxon>Alphaproteobacteria</taxon>
        <taxon>Caulobacterales</taxon>
        <taxon>Caulobacteraceae</taxon>
        <taxon>Brevundimonas</taxon>
    </lineage>
</organism>
<dbReference type="AlphaFoldDB" id="A0A8E0TT49"/>
<proteinExistence type="predicted"/>
<keyword evidence="1" id="KW-0472">Membrane</keyword>
<keyword evidence="1" id="KW-1133">Transmembrane helix</keyword>
<reference evidence="3" key="1">
    <citation type="journal article" date="2013" name="Genome Announc.">
        <title>Draft Genome Sequence of the Dimorphic Prosthecate Bacterium Brevundimonas abyssalis TAR-001T.</title>
        <authorList>
            <person name="Tsubouchi T."/>
            <person name="Nishi S."/>
            <person name="Usui K."/>
            <person name="Shimane Y."/>
            <person name="Takaki Y."/>
            <person name="Maruyama T."/>
            <person name="Hatada Y."/>
        </authorList>
    </citation>
    <scope>NUCLEOTIDE SEQUENCE [LARGE SCALE GENOMIC DNA]</scope>
    <source>
        <strain evidence="3">TAR-001</strain>
    </source>
</reference>
<protein>
    <submittedName>
        <fullName evidence="2">Uncharacterized protein</fullName>
    </submittedName>
</protein>
<evidence type="ECO:0000313" key="3">
    <source>
        <dbReference type="Proteomes" id="UP000016569"/>
    </source>
</evidence>
<keyword evidence="3" id="KW-1185">Reference proteome</keyword>
<accession>A0A8E0TT49</accession>
<gene>
    <name evidence="2" type="ORF">MBEBAB_2201</name>
</gene>
<evidence type="ECO:0000256" key="1">
    <source>
        <dbReference type="SAM" id="Phobius"/>
    </source>
</evidence>
<name>A0A8E0TT49_9CAUL</name>
<sequence>MDARAILARVQSGEFISGEPDDLPGTGDLPARDLGLALGVLAAPWAAAGMLGARRSVSVRRRFAPLAIVLLVALLMGLPLVLRFLA</sequence>
<dbReference type="RefSeq" id="WP_021698045.1">
    <property type="nucleotide sequence ID" value="NZ_BATC01000045.1"/>
</dbReference>
<dbReference type="Proteomes" id="UP000016569">
    <property type="component" value="Unassembled WGS sequence"/>
</dbReference>
<comment type="caution">
    <text evidence="2">The sequence shown here is derived from an EMBL/GenBank/DDBJ whole genome shotgun (WGS) entry which is preliminary data.</text>
</comment>
<keyword evidence="1" id="KW-0812">Transmembrane</keyword>